<dbReference type="PROSITE" id="PS50943">
    <property type="entry name" value="HTH_CROC1"/>
    <property type="match status" value="1"/>
</dbReference>
<organism evidence="3 4">
    <name type="scientific">Ruminococcus difficilis</name>
    <dbReference type="NCBI Taxonomy" id="2763069"/>
    <lineage>
        <taxon>Bacteria</taxon>
        <taxon>Bacillati</taxon>
        <taxon>Bacillota</taxon>
        <taxon>Clostridia</taxon>
        <taxon>Eubacteriales</taxon>
        <taxon>Oscillospiraceae</taxon>
        <taxon>Ruminococcus</taxon>
    </lineage>
</organism>
<protein>
    <submittedName>
        <fullName evidence="3">Helix-turn-helix transcriptional regulator</fullName>
    </submittedName>
</protein>
<dbReference type="AlphaFoldDB" id="A0A934WUL0"/>
<keyword evidence="1" id="KW-0238">DNA-binding</keyword>
<dbReference type="PANTHER" id="PTHR46558">
    <property type="entry name" value="TRACRIPTIONAL REGULATORY PROTEIN-RELATED-RELATED"/>
    <property type="match status" value="1"/>
</dbReference>
<accession>A0A934WUL0</accession>
<dbReference type="GO" id="GO:0003677">
    <property type="term" value="F:DNA binding"/>
    <property type="evidence" value="ECO:0007669"/>
    <property type="project" value="UniProtKB-KW"/>
</dbReference>
<feature type="domain" description="HTH cro/C1-type" evidence="2">
    <location>
        <begin position="8"/>
        <end position="61"/>
    </location>
</feature>
<dbReference type="Pfam" id="PF01381">
    <property type="entry name" value="HTH_3"/>
    <property type="match status" value="1"/>
</dbReference>
<dbReference type="Proteomes" id="UP000633365">
    <property type="component" value="Unassembled WGS sequence"/>
</dbReference>
<dbReference type="EMBL" id="JAEQMG010000194">
    <property type="protein sequence ID" value="MBK6090278.1"/>
    <property type="molecule type" value="Genomic_DNA"/>
</dbReference>
<keyword evidence="4" id="KW-1185">Reference proteome</keyword>
<proteinExistence type="predicted"/>
<dbReference type="InterPro" id="IPR010982">
    <property type="entry name" value="Lambda_DNA-bd_dom_sf"/>
</dbReference>
<dbReference type="SUPFAM" id="SSF47413">
    <property type="entry name" value="lambda repressor-like DNA-binding domains"/>
    <property type="match status" value="1"/>
</dbReference>
<reference evidence="3" key="1">
    <citation type="submission" date="2021-01" db="EMBL/GenBank/DDBJ databases">
        <title>Genome public.</title>
        <authorList>
            <person name="Liu C."/>
            <person name="Sun Q."/>
        </authorList>
    </citation>
    <scope>NUCLEOTIDE SEQUENCE</scope>
    <source>
        <strain evidence="3">M6</strain>
    </source>
</reference>
<dbReference type="SMART" id="SM00530">
    <property type="entry name" value="HTH_XRE"/>
    <property type="match status" value="1"/>
</dbReference>
<evidence type="ECO:0000313" key="4">
    <source>
        <dbReference type="Proteomes" id="UP000633365"/>
    </source>
</evidence>
<evidence type="ECO:0000259" key="2">
    <source>
        <dbReference type="PROSITE" id="PS50943"/>
    </source>
</evidence>
<name>A0A934WUL0_9FIRM</name>
<sequence length="278" mass="31334">MSVIGEQIKKIRTEKGITQEQLGELIGVTTQAVSRWERGGTPDAELLPRISDVLGVSTDSLFGREEQSYSLALARRLCCMSQEDAFRYALNICWAIEIGLMRDLSIVDDFMGKLIDDSVSADSKRNDYFAKIIHDSGLSLMRISPDFKHFFLMQENGSGIGSHLSDFESLRRVFALFADEKLLRILFYIYSMPNMPIATSLISKKTGLSLGETDRYMKKICENNLAVQTIVATAEGEINTYSFRKESFAVPMLCFADEIAKKDLRPFLGCYDRKGKLI</sequence>
<evidence type="ECO:0000256" key="1">
    <source>
        <dbReference type="ARBA" id="ARBA00023125"/>
    </source>
</evidence>
<gene>
    <name evidence="3" type="ORF">JKK62_16820</name>
</gene>
<evidence type="ECO:0000313" key="3">
    <source>
        <dbReference type="EMBL" id="MBK6090278.1"/>
    </source>
</evidence>
<dbReference type="InterPro" id="IPR001387">
    <property type="entry name" value="Cro/C1-type_HTH"/>
</dbReference>
<dbReference type="CDD" id="cd00093">
    <property type="entry name" value="HTH_XRE"/>
    <property type="match status" value="1"/>
</dbReference>
<dbReference type="PANTHER" id="PTHR46558:SF11">
    <property type="entry name" value="HTH-TYPE TRANSCRIPTIONAL REGULATOR XRE"/>
    <property type="match status" value="1"/>
</dbReference>
<comment type="caution">
    <text evidence="3">The sequence shown here is derived from an EMBL/GenBank/DDBJ whole genome shotgun (WGS) entry which is preliminary data.</text>
</comment>
<dbReference type="RefSeq" id="WP_201428937.1">
    <property type="nucleotide sequence ID" value="NZ_JAEQMG010000194.1"/>
</dbReference>
<dbReference type="Gene3D" id="1.10.260.40">
    <property type="entry name" value="lambda repressor-like DNA-binding domains"/>
    <property type="match status" value="1"/>
</dbReference>